<dbReference type="Pfam" id="PF02645">
    <property type="entry name" value="DegV"/>
    <property type="match status" value="1"/>
</dbReference>
<reference evidence="2" key="1">
    <citation type="journal article" date="2021" name="PeerJ">
        <title>Extensive microbial diversity within the chicken gut microbiome revealed by metagenomics and culture.</title>
        <authorList>
            <person name="Gilroy R."/>
            <person name="Ravi A."/>
            <person name="Getino M."/>
            <person name="Pursley I."/>
            <person name="Horton D.L."/>
            <person name="Alikhan N.F."/>
            <person name="Baker D."/>
            <person name="Gharbi K."/>
            <person name="Hall N."/>
            <person name="Watson M."/>
            <person name="Adriaenssens E.M."/>
            <person name="Foster-Nyarko E."/>
            <person name="Jarju S."/>
            <person name="Secka A."/>
            <person name="Antonio M."/>
            <person name="Oren A."/>
            <person name="Chaudhuri R.R."/>
            <person name="La Ragione R."/>
            <person name="Hildebrand F."/>
            <person name="Pallen M.J."/>
        </authorList>
    </citation>
    <scope>NUCLEOTIDE SEQUENCE</scope>
    <source>
        <strain evidence="2">CHK192-19661</strain>
    </source>
</reference>
<keyword evidence="1" id="KW-0446">Lipid-binding</keyword>
<sequence length="287" mass="32459">MYKLFCDSNCELWHTEAEALGLEVIRMPYVLDGKEYYYDLGKETDFAHFYQRMREGAVPTTSAINAQNYIDYFEPFLAQGQDIYYVTFSHKLSNTFAEMDRAIAQLKEKYPAREIRTFDTRSISLGAGYQVRYAAEKYREGATMDELDALLKEFSAHTVVYFVVDDLVYLKRGGRISALTAAFGSLLGIKPMISIMPDGSLQSVGKVRGSKKVFGEFIRLMKEHNCEVKEHRIEVLQADCPDVGDAFVQELKNTFGDDIKTDYQVVGPVIASHCGPGTLGLIFYGDK</sequence>
<dbReference type="PROSITE" id="PS51482">
    <property type="entry name" value="DEGV"/>
    <property type="match status" value="1"/>
</dbReference>
<dbReference type="EMBL" id="DXCF01000019">
    <property type="protein sequence ID" value="HIZ09553.1"/>
    <property type="molecule type" value="Genomic_DNA"/>
</dbReference>
<dbReference type="InterPro" id="IPR050270">
    <property type="entry name" value="DegV_domain_contain"/>
</dbReference>
<evidence type="ECO:0000313" key="2">
    <source>
        <dbReference type="EMBL" id="HIZ09553.1"/>
    </source>
</evidence>
<dbReference type="PANTHER" id="PTHR33434:SF2">
    <property type="entry name" value="FATTY ACID-BINDING PROTEIN TM_1468"/>
    <property type="match status" value="1"/>
</dbReference>
<dbReference type="Gene3D" id="3.30.1180.10">
    <property type="match status" value="1"/>
</dbReference>
<evidence type="ECO:0000313" key="3">
    <source>
        <dbReference type="Proteomes" id="UP000824025"/>
    </source>
</evidence>
<dbReference type="AlphaFoldDB" id="A0A9D2IIG3"/>
<organism evidence="2 3">
    <name type="scientific">Candidatus Borkfalkia avicola</name>
    <dbReference type="NCBI Taxonomy" id="2838503"/>
    <lineage>
        <taxon>Bacteria</taxon>
        <taxon>Bacillati</taxon>
        <taxon>Bacillota</taxon>
        <taxon>Clostridia</taxon>
        <taxon>Christensenellales</taxon>
        <taxon>Christensenellaceae</taxon>
        <taxon>Candidatus Borkfalkia</taxon>
    </lineage>
</organism>
<dbReference type="PANTHER" id="PTHR33434">
    <property type="entry name" value="DEGV DOMAIN-CONTAINING PROTEIN DR_1986-RELATED"/>
    <property type="match status" value="1"/>
</dbReference>
<dbReference type="InterPro" id="IPR043168">
    <property type="entry name" value="DegV_C"/>
</dbReference>
<name>A0A9D2IIG3_9FIRM</name>
<reference evidence="2" key="2">
    <citation type="submission" date="2021-04" db="EMBL/GenBank/DDBJ databases">
        <authorList>
            <person name="Gilroy R."/>
        </authorList>
    </citation>
    <scope>NUCLEOTIDE SEQUENCE</scope>
    <source>
        <strain evidence="2">CHK192-19661</strain>
    </source>
</reference>
<gene>
    <name evidence="2" type="ORF">H9726_03595</name>
</gene>
<dbReference type="Proteomes" id="UP000824025">
    <property type="component" value="Unassembled WGS sequence"/>
</dbReference>
<dbReference type="GO" id="GO:0008289">
    <property type="term" value="F:lipid binding"/>
    <property type="evidence" value="ECO:0007669"/>
    <property type="project" value="UniProtKB-KW"/>
</dbReference>
<evidence type="ECO:0000256" key="1">
    <source>
        <dbReference type="ARBA" id="ARBA00023121"/>
    </source>
</evidence>
<dbReference type="SUPFAM" id="SSF82549">
    <property type="entry name" value="DAK1/DegV-like"/>
    <property type="match status" value="1"/>
</dbReference>
<dbReference type="InterPro" id="IPR003797">
    <property type="entry name" value="DegV"/>
</dbReference>
<dbReference type="NCBIfam" id="TIGR00762">
    <property type="entry name" value="DegV"/>
    <property type="match status" value="1"/>
</dbReference>
<comment type="caution">
    <text evidence="2">The sequence shown here is derived from an EMBL/GenBank/DDBJ whole genome shotgun (WGS) entry which is preliminary data.</text>
</comment>
<dbReference type="Gene3D" id="3.40.50.10170">
    <property type="match status" value="1"/>
</dbReference>
<accession>A0A9D2IIG3</accession>
<proteinExistence type="predicted"/>
<protein>
    <submittedName>
        <fullName evidence="2">DegV family protein</fullName>
    </submittedName>
</protein>